<accession>A0ABQ4YT22</accession>
<dbReference type="SUPFAM" id="SSF56235">
    <property type="entry name" value="N-terminal nucleophile aminohydrolases (Ntn hydrolases)"/>
    <property type="match status" value="1"/>
</dbReference>
<dbReference type="InterPro" id="IPR029055">
    <property type="entry name" value="Ntn_hydrolases_N"/>
</dbReference>
<dbReference type="Proteomes" id="UP001151760">
    <property type="component" value="Unassembled WGS sequence"/>
</dbReference>
<dbReference type="PANTHER" id="PTHR11686">
    <property type="entry name" value="GAMMA GLUTAMYL TRANSPEPTIDASE"/>
    <property type="match status" value="1"/>
</dbReference>
<gene>
    <name evidence="1" type="ORF">Tco_0730541</name>
</gene>
<dbReference type="PANTHER" id="PTHR11686:SF9">
    <property type="entry name" value="RE13973P"/>
    <property type="match status" value="1"/>
</dbReference>
<comment type="caution">
    <text evidence="1">The sequence shown here is derived from an EMBL/GenBank/DDBJ whole genome shotgun (WGS) entry which is preliminary data.</text>
</comment>
<sequence length="298" mass="32616">MQVTNILESYENTNAANGSLGLHRSFEALKHMCALRMSLGDPDFVNVITTVANMISPAFAKNIQERLFYNTTFPSTYYMPRLLIAVESVCAEFQVGERMQKVCSAECVYMLEVRAIGSRVFGRCGEEMCSVSVRASPCDGESSECAESIFPRSESGHIDSASRVHLDQVRGHGGMLCGKSGLYSGCVMIGCVCRMQRVGVALCCGPGEQSELVVSRRGSSRAVIDGDHIELSEDRKKFLVERGHELEPKAGGAICQLVIQTLKKPNVNRKLRHDQKEVLKGMLTAVSDPRKDGRPAAC</sequence>
<organism evidence="1 2">
    <name type="scientific">Tanacetum coccineum</name>
    <dbReference type="NCBI Taxonomy" id="301880"/>
    <lineage>
        <taxon>Eukaryota</taxon>
        <taxon>Viridiplantae</taxon>
        <taxon>Streptophyta</taxon>
        <taxon>Embryophyta</taxon>
        <taxon>Tracheophyta</taxon>
        <taxon>Spermatophyta</taxon>
        <taxon>Magnoliopsida</taxon>
        <taxon>eudicotyledons</taxon>
        <taxon>Gunneridae</taxon>
        <taxon>Pentapetalae</taxon>
        <taxon>asterids</taxon>
        <taxon>campanulids</taxon>
        <taxon>Asterales</taxon>
        <taxon>Asteraceae</taxon>
        <taxon>Asteroideae</taxon>
        <taxon>Anthemideae</taxon>
        <taxon>Anthemidinae</taxon>
        <taxon>Tanacetum</taxon>
    </lineage>
</organism>
<dbReference type="InterPro" id="IPR000101">
    <property type="entry name" value="GGT_peptidase"/>
</dbReference>
<protein>
    <submittedName>
        <fullName evidence="1">Glutathione hydrolase 3-like protein</fullName>
    </submittedName>
</protein>
<reference evidence="1" key="2">
    <citation type="submission" date="2022-01" db="EMBL/GenBank/DDBJ databases">
        <authorList>
            <person name="Yamashiro T."/>
            <person name="Shiraishi A."/>
            <person name="Satake H."/>
            <person name="Nakayama K."/>
        </authorList>
    </citation>
    <scope>NUCLEOTIDE SEQUENCE</scope>
</reference>
<evidence type="ECO:0000313" key="1">
    <source>
        <dbReference type="EMBL" id="GJS80660.1"/>
    </source>
</evidence>
<dbReference type="InterPro" id="IPR043138">
    <property type="entry name" value="GGT_lsub"/>
</dbReference>
<dbReference type="EMBL" id="BQNB010010687">
    <property type="protein sequence ID" value="GJS80660.1"/>
    <property type="molecule type" value="Genomic_DNA"/>
</dbReference>
<name>A0ABQ4YT22_9ASTR</name>
<dbReference type="Pfam" id="PF01019">
    <property type="entry name" value="G_glu_transpept"/>
    <property type="match status" value="1"/>
</dbReference>
<dbReference type="Gene3D" id="1.10.246.130">
    <property type="match status" value="1"/>
</dbReference>
<proteinExistence type="predicted"/>
<evidence type="ECO:0000313" key="2">
    <source>
        <dbReference type="Proteomes" id="UP001151760"/>
    </source>
</evidence>
<keyword evidence="2" id="KW-1185">Reference proteome</keyword>
<reference evidence="1" key="1">
    <citation type="journal article" date="2022" name="Int. J. Mol. Sci.">
        <title>Draft Genome of Tanacetum Coccineum: Genomic Comparison of Closely Related Tanacetum-Family Plants.</title>
        <authorList>
            <person name="Yamashiro T."/>
            <person name="Shiraishi A."/>
            <person name="Nakayama K."/>
            <person name="Satake H."/>
        </authorList>
    </citation>
    <scope>NUCLEOTIDE SEQUENCE</scope>
</reference>